<keyword evidence="3" id="KW-1185">Reference proteome</keyword>
<sequence>MARVDVFSSADGPLVALGQSAACANPNVAWLTERFAHVVPENLLSPVKNPMQPATTHMAPLLAEAGDVSADRQRRYRNVSQLGR</sequence>
<protein>
    <submittedName>
        <fullName evidence="2">Uncharacterized protein</fullName>
    </submittedName>
</protein>
<dbReference type="AlphaFoldDB" id="A0A1Y6H4W2"/>
<dbReference type="EMBL" id="LT853882">
    <property type="protein sequence ID" value="SMQ97596.1"/>
    <property type="molecule type" value="Genomic_DNA"/>
</dbReference>
<proteinExistence type="predicted"/>
<organism evidence="2 4">
    <name type="scientific">Xanthomonas fragariae</name>
    <dbReference type="NCBI Taxonomy" id="48664"/>
    <lineage>
        <taxon>Bacteria</taxon>
        <taxon>Pseudomonadati</taxon>
        <taxon>Pseudomonadota</taxon>
        <taxon>Gammaproteobacteria</taxon>
        <taxon>Lysobacterales</taxon>
        <taxon>Lysobacteraceae</taxon>
        <taxon>Xanthomonas</taxon>
    </lineage>
</organism>
<evidence type="ECO:0000313" key="3">
    <source>
        <dbReference type="Proteomes" id="UP000195877"/>
    </source>
</evidence>
<reference evidence="2 4" key="1">
    <citation type="submission" date="2017-05" db="EMBL/GenBank/DDBJ databases">
        <authorList>
            <person name="Song R."/>
            <person name="Chenine A.L."/>
            <person name="Ruprecht R.M."/>
        </authorList>
    </citation>
    <scope>NUCLEOTIDE SEQUENCE [LARGE SCALE GENOMIC DNA]</scope>
    <source>
        <strain evidence="2">PD5205</strain>
    </source>
</reference>
<evidence type="ECO:0000313" key="2">
    <source>
        <dbReference type="EMBL" id="SMR04941.1"/>
    </source>
</evidence>
<reference evidence="1 3" key="2">
    <citation type="submission" date="2017-05" db="EMBL/GenBank/DDBJ databases">
        <authorList>
            <person name="Blom J."/>
        </authorList>
    </citation>
    <scope>NUCLEOTIDE SEQUENCE [LARGE SCALE GENOMIC DNA]</scope>
    <source>
        <strain evidence="1">PD885</strain>
    </source>
</reference>
<evidence type="ECO:0000313" key="4">
    <source>
        <dbReference type="Proteomes" id="UP000195953"/>
    </source>
</evidence>
<name>A0A1Y6H4W2_9XANT</name>
<dbReference type="Proteomes" id="UP000195953">
    <property type="component" value="Chromosome 1"/>
</dbReference>
<accession>A0A1Y6H4W2</accession>
<dbReference type="Proteomes" id="UP000195877">
    <property type="component" value="Chromosome 1"/>
</dbReference>
<dbReference type="EMBL" id="LT853885">
    <property type="protein sequence ID" value="SMR04941.1"/>
    <property type="molecule type" value="Genomic_DNA"/>
</dbReference>
<gene>
    <name evidence="2" type="ORF">PD5205_03667</name>
    <name evidence="1" type="ORF">PD885_00326</name>
</gene>
<evidence type="ECO:0000313" key="1">
    <source>
        <dbReference type="EMBL" id="SMQ97596.1"/>
    </source>
</evidence>